<dbReference type="Proteomes" id="UP000465302">
    <property type="component" value="Unassembled WGS sequence"/>
</dbReference>
<sequence length="232" mass="25202">MHVAEPVTPLQLQIGRWLPVPGGAIAAGHRADALVTIDDDEHARRQSAGIGAVTGRGLLYVLLSLPWGTPVHTGALHVREVEILRAAPAGVVDLDGDWVIRRLQTPLTVAAAVVEGTNWRRVLGRVVQFAPFCQMVAVFPAAPTRFGDVAWEARFDGVGVWVRDDGELVEVVRPEPFRLRCQKAAGWAFHENAYRRWISTTHPVASSPCPEDRPARTAAEASDPLQLALPTA</sequence>
<reference evidence="2 3" key="1">
    <citation type="journal article" date="2019" name="Emerg. Microbes Infect.">
        <title>Comprehensive subspecies identification of 175 nontuberculous mycobacteria species based on 7547 genomic profiles.</title>
        <authorList>
            <person name="Matsumoto Y."/>
            <person name="Kinjo T."/>
            <person name="Motooka D."/>
            <person name="Nabeya D."/>
            <person name="Jung N."/>
            <person name="Uechi K."/>
            <person name="Horii T."/>
            <person name="Iida T."/>
            <person name="Fujita J."/>
            <person name="Nakamura S."/>
        </authorList>
    </citation>
    <scope>NUCLEOTIDE SEQUENCE [LARGE SCALE GENOMIC DNA]</scope>
    <source>
        <strain evidence="2 3">JCM 6377</strain>
    </source>
</reference>
<evidence type="ECO:0000313" key="3">
    <source>
        <dbReference type="Proteomes" id="UP000465302"/>
    </source>
</evidence>
<dbReference type="EMBL" id="BLKS01000001">
    <property type="protein sequence ID" value="GFG53480.1"/>
    <property type="molecule type" value="Genomic_DNA"/>
</dbReference>
<proteinExistence type="predicted"/>
<gene>
    <name evidence="2" type="ORF">MAGR_49210</name>
</gene>
<accession>A0A7I9W7D1</accession>
<feature type="region of interest" description="Disordered" evidence="1">
    <location>
        <begin position="203"/>
        <end position="232"/>
    </location>
</feature>
<protein>
    <submittedName>
        <fullName evidence="2">Uncharacterized protein</fullName>
    </submittedName>
</protein>
<comment type="caution">
    <text evidence="2">The sequence shown here is derived from an EMBL/GenBank/DDBJ whole genome shotgun (WGS) entry which is preliminary data.</text>
</comment>
<name>A0A7I9W7D1_MYCAG</name>
<dbReference type="AlphaFoldDB" id="A0A7I9W7D1"/>
<organism evidence="2 3">
    <name type="scientific">Mycolicibacterium agri</name>
    <name type="common">Mycobacterium agri</name>
    <dbReference type="NCBI Taxonomy" id="36811"/>
    <lineage>
        <taxon>Bacteria</taxon>
        <taxon>Bacillati</taxon>
        <taxon>Actinomycetota</taxon>
        <taxon>Actinomycetes</taxon>
        <taxon>Mycobacteriales</taxon>
        <taxon>Mycobacteriaceae</taxon>
        <taxon>Mycolicibacterium</taxon>
    </lineage>
</organism>
<evidence type="ECO:0000313" key="2">
    <source>
        <dbReference type="EMBL" id="GFG53480.1"/>
    </source>
</evidence>
<evidence type="ECO:0000256" key="1">
    <source>
        <dbReference type="SAM" id="MobiDB-lite"/>
    </source>
</evidence>